<organism evidence="2">
    <name type="scientific">uncultured Synechococcales cyanobacterium</name>
    <dbReference type="NCBI Taxonomy" id="1936017"/>
    <lineage>
        <taxon>Bacteria</taxon>
        <taxon>Bacillati</taxon>
        <taxon>Cyanobacteriota</taxon>
        <taxon>Cyanophyceae</taxon>
        <taxon>Synechococcales</taxon>
        <taxon>environmental samples</taxon>
    </lineage>
</organism>
<gene>
    <name evidence="2" type="ORF">AVDCRST_MAG81-5406</name>
</gene>
<feature type="region of interest" description="Disordered" evidence="1">
    <location>
        <begin position="139"/>
        <end position="197"/>
    </location>
</feature>
<evidence type="ECO:0000313" key="2">
    <source>
        <dbReference type="EMBL" id="CAA9590471.1"/>
    </source>
</evidence>
<name>A0A6J4VXF5_9CYAN</name>
<proteinExistence type="predicted"/>
<protein>
    <submittedName>
        <fullName evidence="2">Uncharacterized protein</fullName>
    </submittedName>
</protein>
<accession>A0A6J4VXF5</accession>
<dbReference type="AlphaFoldDB" id="A0A6J4VXF5"/>
<sequence>MYSQLQTRYPNASLVSELLQIQDGNFVVRAVVQVAGVTLTSGMAASPKIEQAEDQARLRALAVLGIYPSTEELQAYAIEDPRGETKSLPAGAPAKTDQDHLDLKLASRQPDLSLGQSPAAAPLVNSDLLSDAYPTEAATFPGLDLEPNGVGAASRSPDSTPAKARPSPDDGTAFSSDRGYNGKPALQSRPAPKAETLPEPVDLSDFIAQTSVELKRLGWSNIQGRNHLQQTYGKRSRQQLTDEELLEFLQYLQAQPSADEPFF</sequence>
<dbReference type="EMBL" id="CADCWO010000264">
    <property type="protein sequence ID" value="CAA9590471.1"/>
    <property type="molecule type" value="Genomic_DNA"/>
</dbReference>
<evidence type="ECO:0000256" key="1">
    <source>
        <dbReference type="SAM" id="MobiDB-lite"/>
    </source>
</evidence>
<reference evidence="2" key="1">
    <citation type="submission" date="2020-02" db="EMBL/GenBank/DDBJ databases">
        <authorList>
            <person name="Meier V. D."/>
        </authorList>
    </citation>
    <scope>NUCLEOTIDE SEQUENCE</scope>
    <source>
        <strain evidence="2">AVDCRST_MAG81</strain>
    </source>
</reference>